<dbReference type="AlphaFoldDB" id="A0A067EDU5"/>
<keyword evidence="1" id="KW-1133">Transmembrane helix</keyword>
<dbReference type="EMBL" id="KK785042">
    <property type="protein sequence ID" value="KDO52065.1"/>
    <property type="molecule type" value="Genomic_DNA"/>
</dbReference>
<reference evidence="3 4" key="1">
    <citation type="submission" date="2014-04" db="EMBL/GenBank/DDBJ databases">
        <authorList>
            <consortium name="International Citrus Genome Consortium"/>
            <person name="Gmitter F."/>
            <person name="Chen C."/>
            <person name="Farmerie W."/>
            <person name="Harkins T."/>
            <person name="Desany B."/>
            <person name="Mohiuddin M."/>
            <person name="Kodira C."/>
            <person name="Borodovsky M."/>
            <person name="Lomsadze A."/>
            <person name="Burns P."/>
            <person name="Jenkins J."/>
            <person name="Prochnik S."/>
            <person name="Shu S."/>
            <person name="Chapman J."/>
            <person name="Pitluck S."/>
            <person name="Schmutz J."/>
            <person name="Rokhsar D."/>
        </authorList>
    </citation>
    <scope>NUCLEOTIDE SEQUENCE</scope>
</reference>
<dbReference type="SMR" id="A0A067EDU5"/>
<evidence type="ECO:0000259" key="2">
    <source>
        <dbReference type="Pfam" id="PF12515"/>
    </source>
</evidence>
<evidence type="ECO:0000313" key="3">
    <source>
        <dbReference type="EMBL" id="KDO52065.1"/>
    </source>
</evidence>
<dbReference type="Pfam" id="PF12515">
    <property type="entry name" value="CaATP_NAI"/>
    <property type="match status" value="1"/>
</dbReference>
<sequence>MFFNSEDFDVQPWRSVHPSEEALKRWRSACAIVKNRRRRFCMVTNLANHAEARDHKLKIQVLFYSLLSFLLFFIVETVLF</sequence>
<feature type="transmembrane region" description="Helical" evidence="1">
    <location>
        <begin position="61"/>
        <end position="79"/>
    </location>
</feature>
<gene>
    <name evidence="3" type="ORF">CISIN_1g040305mg</name>
</gene>
<keyword evidence="1" id="KW-0812">Transmembrane</keyword>
<feature type="domain" description="Calcium-transporting P-type ATPase N-terminal autoinhibitory" evidence="2">
    <location>
        <begin position="6"/>
        <end position="49"/>
    </location>
</feature>
<keyword evidence="1" id="KW-0472">Membrane</keyword>
<evidence type="ECO:0000256" key="1">
    <source>
        <dbReference type="SAM" id="Phobius"/>
    </source>
</evidence>
<dbReference type="Proteomes" id="UP000027120">
    <property type="component" value="Unassembled WGS sequence"/>
</dbReference>
<dbReference type="Gene3D" id="1.20.5.170">
    <property type="match status" value="1"/>
</dbReference>
<proteinExistence type="predicted"/>
<dbReference type="STRING" id="2711.A0A067EDU5"/>
<organism evidence="3 4">
    <name type="scientific">Citrus sinensis</name>
    <name type="common">Sweet orange</name>
    <name type="synonym">Citrus aurantium var. sinensis</name>
    <dbReference type="NCBI Taxonomy" id="2711"/>
    <lineage>
        <taxon>Eukaryota</taxon>
        <taxon>Viridiplantae</taxon>
        <taxon>Streptophyta</taxon>
        <taxon>Embryophyta</taxon>
        <taxon>Tracheophyta</taxon>
        <taxon>Spermatophyta</taxon>
        <taxon>Magnoliopsida</taxon>
        <taxon>eudicotyledons</taxon>
        <taxon>Gunneridae</taxon>
        <taxon>Pentapetalae</taxon>
        <taxon>rosids</taxon>
        <taxon>malvids</taxon>
        <taxon>Sapindales</taxon>
        <taxon>Rutaceae</taxon>
        <taxon>Aurantioideae</taxon>
        <taxon>Citrus</taxon>
    </lineage>
</organism>
<evidence type="ECO:0000313" key="4">
    <source>
        <dbReference type="Proteomes" id="UP000027120"/>
    </source>
</evidence>
<accession>A0A067EDU5</accession>
<name>A0A067EDU5_CITSI</name>
<protein>
    <recommendedName>
        <fullName evidence="2">Calcium-transporting P-type ATPase N-terminal autoinhibitory domain-containing protein</fullName>
    </recommendedName>
</protein>
<dbReference type="GO" id="GO:0005516">
    <property type="term" value="F:calmodulin binding"/>
    <property type="evidence" value="ECO:0007669"/>
    <property type="project" value="InterPro"/>
</dbReference>
<dbReference type="InterPro" id="IPR024750">
    <property type="entry name" value="Ca_ATPase_N_dom"/>
</dbReference>
<keyword evidence="4" id="KW-1185">Reference proteome</keyword>